<feature type="domain" description="SD-repeat containing protein B" evidence="6">
    <location>
        <begin position="120"/>
        <end position="209"/>
    </location>
</feature>
<evidence type="ECO:0000256" key="1">
    <source>
        <dbReference type="ARBA" id="ARBA00004613"/>
    </source>
</evidence>
<evidence type="ECO:0000259" key="6">
    <source>
        <dbReference type="Pfam" id="PF17210"/>
    </source>
</evidence>
<comment type="caution">
    <text evidence="7">The sequence shown here is derived from an EMBL/GenBank/DDBJ whole genome shotgun (WGS) entry which is preliminary data.</text>
</comment>
<keyword evidence="3 5" id="KW-0732">Signal</keyword>
<comment type="subcellular location">
    <subcellularLocation>
        <location evidence="1">Secreted</location>
    </subcellularLocation>
</comment>
<dbReference type="Pfam" id="PF17210">
    <property type="entry name" value="SdrD_B"/>
    <property type="match status" value="1"/>
</dbReference>
<evidence type="ECO:0000313" key="8">
    <source>
        <dbReference type="Proteomes" id="UP001285352"/>
    </source>
</evidence>
<keyword evidence="4" id="KW-1133">Transmembrane helix</keyword>
<organism evidence="7 8">
    <name type="scientific">Lentzea sokolovensis</name>
    <dbReference type="NCBI Taxonomy" id="3095429"/>
    <lineage>
        <taxon>Bacteria</taxon>
        <taxon>Bacillati</taxon>
        <taxon>Actinomycetota</taxon>
        <taxon>Actinomycetes</taxon>
        <taxon>Pseudonocardiales</taxon>
        <taxon>Pseudonocardiaceae</taxon>
        <taxon>Lentzea</taxon>
    </lineage>
</organism>
<gene>
    <name evidence="7" type="ORF">SK854_07615</name>
</gene>
<feature type="chain" id="PRO_5047259117" description="SD-repeat containing protein B domain-containing protein" evidence="5">
    <location>
        <begin position="24"/>
        <end position="400"/>
    </location>
</feature>
<evidence type="ECO:0000256" key="3">
    <source>
        <dbReference type="ARBA" id="ARBA00022729"/>
    </source>
</evidence>
<evidence type="ECO:0000256" key="2">
    <source>
        <dbReference type="ARBA" id="ARBA00022525"/>
    </source>
</evidence>
<feature type="signal peptide" evidence="5">
    <location>
        <begin position="1"/>
        <end position="23"/>
    </location>
</feature>
<keyword evidence="2" id="KW-0964">Secreted</keyword>
<sequence length="400" mass="43932">MLRTVIFVLVVLLATGGTGLAAAQDGAEVEVFWDRNRDGVRQADEPPFGHAYFSVTNPDFRGYPDTAGYPVYTDDHGLAKLEPRRWSVAFPEESYVVTTTAVAEVDPGEKLVIGVHGAAICGTAWLDENADGRRQDGERLIGGHEIRARHPVNVGGERTTTTADDGTYCFRDLPVDHYQLTSADRLAIDRTTWGVAHWRSDDADEDQVSKFDVADGRSKVLKVDIPGTDVDDVDTAFVKADENTVEPLGITVVNPDGSTSPRDLAVGDRIRVIGELRARGPAYDSYNGSLHLPEGLKILGTEGIPAKVEERNAVRVGFPDRRAPEQVERVVVIAEVEKAFSHTEVSLYGTRGPVTVKIQALGFEPAKRATTVRWDLVITLALLLMMVFSVWWLRGRRTRS</sequence>
<feature type="transmembrane region" description="Helical" evidence="4">
    <location>
        <begin position="374"/>
        <end position="393"/>
    </location>
</feature>
<reference evidence="7 8" key="1">
    <citation type="submission" date="2023-11" db="EMBL/GenBank/DDBJ databases">
        <title>Lentzea sokolovensis, sp. nov., Lentzea kristufkii, sp. nov., and Lentzea miocenensis, sp. nov., rare actinobacteria from Sokolov Coal Basin, Miocene lacustrine sediment, Czech Republic.</title>
        <authorList>
            <person name="Lara A."/>
            <person name="Kotroba L."/>
            <person name="Nouioui I."/>
            <person name="Neumann-Schaal M."/>
            <person name="Mast Y."/>
            <person name="Chronakova A."/>
        </authorList>
    </citation>
    <scope>NUCLEOTIDE SEQUENCE [LARGE SCALE GENOMIC DNA]</scope>
    <source>
        <strain evidence="7 8">BCCO 10_0061</strain>
    </source>
</reference>
<dbReference type="Gene3D" id="2.60.40.10">
    <property type="entry name" value="Immunoglobulins"/>
    <property type="match status" value="1"/>
</dbReference>
<dbReference type="SUPFAM" id="SSF117074">
    <property type="entry name" value="Hypothetical protein PA1324"/>
    <property type="match status" value="1"/>
</dbReference>
<accession>A0ABU4UR48</accession>
<reference evidence="7 8" key="2">
    <citation type="submission" date="2023-11" db="EMBL/GenBank/DDBJ databases">
        <authorList>
            <person name="Lara A.C."/>
            <person name="Chronakova A."/>
        </authorList>
    </citation>
    <scope>NUCLEOTIDE SEQUENCE [LARGE SCALE GENOMIC DNA]</scope>
    <source>
        <strain evidence="7 8">BCCO 10_0061</strain>
    </source>
</reference>
<evidence type="ECO:0000313" key="7">
    <source>
        <dbReference type="EMBL" id="MDX8141971.1"/>
    </source>
</evidence>
<name>A0ABU4UR48_9PSEU</name>
<dbReference type="InterPro" id="IPR013783">
    <property type="entry name" value="Ig-like_fold"/>
</dbReference>
<dbReference type="RefSeq" id="WP_319974283.1">
    <property type="nucleotide sequence ID" value="NZ_JAXAVU010000004.1"/>
</dbReference>
<dbReference type="EMBL" id="JAXAVU010000004">
    <property type="protein sequence ID" value="MDX8141971.1"/>
    <property type="molecule type" value="Genomic_DNA"/>
</dbReference>
<dbReference type="InterPro" id="IPR033764">
    <property type="entry name" value="Sdr_B"/>
</dbReference>
<evidence type="ECO:0000256" key="4">
    <source>
        <dbReference type="SAM" id="Phobius"/>
    </source>
</evidence>
<evidence type="ECO:0000256" key="5">
    <source>
        <dbReference type="SAM" id="SignalP"/>
    </source>
</evidence>
<keyword evidence="4" id="KW-0812">Transmembrane</keyword>
<keyword evidence="4" id="KW-0472">Membrane</keyword>
<protein>
    <recommendedName>
        <fullName evidence="6">SD-repeat containing protein B domain-containing protein</fullName>
    </recommendedName>
</protein>
<keyword evidence="8" id="KW-1185">Reference proteome</keyword>
<dbReference type="Proteomes" id="UP001285352">
    <property type="component" value="Unassembled WGS sequence"/>
</dbReference>
<proteinExistence type="predicted"/>